<dbReference type="RefSeq" id="WP_144230018.1">
    <property type="nucleotide sequence ID" value="NZ_CBCRVV010000030.1"/>
</dbReference>
<evidence type="ECO:0000313" key="1">
    <source>
        <dbReference type="EMBL" id="TSJ79477.1"/>
    </source>
</evidence>
<keyword evidence="2" id="KW-1185">Reference proteome</keyword>
<name>A0A556QS59_9BACT</name>
<sequence length="93" mass="10620">MNFANFIRIEREEEGRTRHYVVHTRDPKFSIEIIPDDAAPDHVGKGTIKAVRLPNSWAGNYSQCAKLITAAQEFFNQSFAEPVPKGETRRFQA</sequence>
<protein>
    <submittedName>
        <fullName evidence="1">Uncharacterized protein</fullName>
    </submittedName>
</protein>
<dbReference type="OrthoDB" id="195994at2"/>
<proteinExistence type="predicted"/>
<gene>
    <name evidence="1" type="ORF">FPL22_09370</name>
</gene>
<accession>A0A556QS59</accession>
<comment type="caution">
    <text evidence="1">The sequence shown here is derived from an EMBL/GenBank/DDBJ whole genome shotgun (WGS) entry which is preliminary data.</text>
</comment>
<evidence type="ECO:0000313" key="2">
    <source>
        <dbReference type="Proteomes" id="UP000315648"/>
    </source>
</evidence>
<reference evidence="1 2" key="1">
    <citation type="submission" date="2019-07" db="EMBL/GenBank/DDBJ databases">
        <title>Description of 53C-WASEF.</title>
        <authorList>
            <person name="Pitt A."/>
            <person name="Hahn M.W."/>
        </authorList>
    </citation>
    <scope>NUCLEOTIDE SEQUENCE [LARGE SCALE GENOMIC DNA]</scope>
    <source>
        <strain evidence="1 2">53C-WASEF</strain>
    </source>
</reference>
<dbReference type="Proteomes" id="UP000315648">
    <property type="component" value="Unassembled WGS sequence"/>
</dbReference>
<dbReference type="AlphaFoldDB" id="A0A556QS59"/>
<organism evidence="1 2">
    <name type="scientific">Rariglobus hedericola</name>
    <dbReference type="NCBI Taxonomy" id="2597822"/>
    <lineage>
        <taxon>Bacteria</taxon>
        <taxon>Pseudomonadati</taxon>
        <taxon>Verrucomicrobiota</taxon>
        <taxon>Opitutia</taxon>
        <taxon>Opitutales</taxon>
        <taxon>Opitutaceae</taxon>
        <taxon>Rariglobus</taxon>
    </lineage>
</organism>
<dbReference type="EMBL" id="VMBG01000001">
    <property type="protein sequence ID" value="TSJ79477.1"/>
    <property type="molecule type" value="Genomic_DNA"/>
</dbReference>